<evidence type="ECO:0000313" key="3">
    <source>
        <dbReference type="Proteomes" id="UP001241747"/>
    </source>
</evidence>
<comment type="caution">
    <text evidence="2">The sequence shown here is derived from an EMBL/GenBank/DDBJ whole genome shotgun (WGS) entry which is preliminary data.</text>
</comment>
<dbReference type="Pfam" id="PF05050">
    <property type="entry name" value="Methyltransf_21"/>
    <property type="match status" value="1"/>
</dbReference>
<dbReference type="InterPro" id="IPR029063">
    <property type="entry name" value="SAM-dependent_MTases_sf"/>
</dbReference>
<dbReference type="GO" id="GO:0008168">
    <property type="term" value="F:methyltransferase activity"/>
    <property type="evidence" value="ECO:0007669"/>
    <property type="project" value="UniProtKB-KW"/>
</dbReference>
<proteinExistence type="predicted"/>
<dbReference type="NCBIfam" id="TIGR01444">
    <property type="entry name" value="fkbM_fam"/>
    <property type="match status" value="1"/>
</dbReference>
<keyword evidence="2" id="KW-0489">Methyltransferase</keyword>
<dbReference type="Gene3D" id="3.40.50.150">
    <property type="entry name" value="Vaccinia Virus protein VP39"/>
    <property type="match status" value="1"/>
</dbReference>
<protein>
    <submittedName>
        <fullName evidence="2">FkbM family methyltransferase</fullName>
    </submittedName>
</protein>
<keyword evidence="3" id="KW-1185">Reference proteome</keyword>
<name>A0ABU0L8C8_XANAG</name>
<dbReference type="PANTHER" id="PTHR34203">
    <property type="entry name" value="METHYLTRANSFERASE, FKBM FAMILY PROTEIN"/>
    <property type="match status" value="1"/>
</dbReference>
<evidence type="ECO:0000313" key="2">
    <source>
        <dbReference type="EMBL" id="MDQ0503396.1"/>
    </source>
</evidence>
<dbReference type="Proteomes" id="UP001241747">
    <property type="component" value="Unassembled WGS sequence"/>
</dbReference>
<dbReference type="InterPro" id="IPR052514">
    <property type="entry name" value="SAM-dependent_MTase"/>
</dbReference>
<dbReference type="PANTHER" id="PTHR34203:SF15">
    <property type="entry name" value="SLL1173 PROTEIN"/>
    <property type="match status" value="1"/>
</dbReference>
<accession>A0ABU0L8C8</accession>
<dbReference type="SUPFAM" id="SSF53335">
    <property type="entry name" value="S-adenosyl-L-methionine-dependent methyltransferases"/>
    <property type="match status" value="1"/>
</dbReference>
<sequence length="285" mass="30687">MMLKRIRKLLNEPAFQEAPLVVLARVARLAVLVGLGRKPEFELVSGGARMQVPADLRYTTVSAFLLRDQVEPELKHLDQFVAKGDIFVDVGANIGLFSLKMAPRAARIVAVEPGKEAGDLLQENVGLNRFQNVTLVRKGLADAPGRAALFHNPVGDDPQAFSLVNDGAATEAEDVEITTLDALVAELGLPRVDSIKIDVEGAEQRVLAGGLKTISAYHPLIIFEMNCPALLSSGGDPAAPWNTLAGLGYHFFRLKWDGTLTPLGARPTEFCNIIARHPQGRATAA</sequence>
<evidence type="ECO:0000259" key="1">
    <source>
        <dbReference type="Pfam" id="PF05050"/>
    </source>
</evidence>
<organism evidence="2 3">
    <name type="scientific">Xanthobacter agilis</name>
    <dbReference type="NCBI Taxonomy" id="47492"/>
    <lineage>
        <taxon>Bacteria</taxon>
        <taxon>Pseudomonadati</taxon>
        <taxon>Pseudomonadota</taxon>
        <taxon>Alphaproteobacteria</taxon>
        <taxon>Hyphomicrobiales</taxon>
        <taxon>Xanthobacteraceae</taxon>
        <taxon>Xanthobacter</taxon>
    </lineage>
</organism>
<dbReference type="EMBL" id="JAUSVY010000001">
    <property type="protein sequence ID" value="MDQ0503396.1"/>
    <property type="molecule type" value="Genomic_DNA"/>
</dbReference>
<reference evidence="2 3" key="1">
    <citation type="submission" date="2023-07" db="EMBL/GenBank/DDBJ databases">
        <title>Genomic Encyclopedia of Type Strains, Phase IV (KMG-IV): sequencing the most valuable type-strain genomes for metagenomic binning, comparative biology and taxonomic classification.</title>
        <authorList>
            <person name="Goeker M."/>
        </authorList>
    </citation>
    <scope>NUCLEOTIDE SEQUENCE [LARGE SCALE GENOMIC DNA]</scope>
    <source>
        <strain evidence="2 3">DSM 3770</strain>
    </source>
</reference>
<feature type="domain" description="Methyltransferase FkbM" evidence="1">
    <location>
        <begin position="89"/>
        <end position="226"/>
    </location>
</feature>
<dbReference type="InterPro" id="IPR006342">
    <property type="entry name" value="FkbM_mtfrase"/>
</dbReference>
<gene>
    <name evidence="2" type="ORF">QOZ94_000166</name>
</gene>
<dbReference type="GO" id="GO:0032259">
    <property type="term" value="P:methylation"/>
    <property type="evidence" value="ECO:0007669"/>
    <property type="project" value="UniProtKB-KW"/>
</dbReference>
<keyword evidence="2" id="KW-0808">Transferase</keyword>
<dbReference type="RefSeq" id="WP_237344279.1">
    <property type="nucleotide sequence ID" value="NZ_JABWGX010000003.1"/>
</dbReference>